<proteinExistence type="predicted"/>
<gene>
    <name evidence="1" type="ORF">crAss002_46</name>
</gene>
<protein>
    <submittedName>
        <fullName evidence="1">Uncharacterized protein</fullName>
    </submittedName>
</protein>
<accession>A0A7S5QSX4</accession>
<evidence type="ECO:0000313" key="1">
    <source>
        <dbReference type="EMBL" id="QIG59156.1"/>
    </source>
</evidence>
<dbReference type="EMBL" id="MN917146">
    <property type="protein sequence ID" value="QIG59156.1"/>
    <property type="molecule type" value="Genomic_DNA"/>
</dbReference>
<keyword evidence="2" id="KW-1185">Reference proteome</keyword>
<dbReference type="Proteomes" id="UP000595483">
    <property type="component" value="Segment"/>
</dbReference>
<evidence type="ECO:0000313" key="2">
    <source>
        <dbReference type="Proteomes" id="UP000595483"/>
    </source>
</evidence>
<name>A0A7S5QSX4_9CAUD</name>
<reference evidence="1 2" key="1">
    <citation type="submission" date="2020-01" db="EMBL/GenBank/DDBJ databases">
        <title>PhicrAss002; a novel member of the crAss-like phage family isolated from the human gut following selective antibiotic enrichment.</title>
        <authorList>
            <person name="Guerin E."/>
            <person name="Shkoporov A.N."/>
            <person name="Stockdale S.R."/>
            <person name="Khokhlova E.V."/>
            <person name="Clooney A.G."/>
            <person name="Daly K.M."/>
            <person name="Draper L.A."/>
            <person name="Ross P.R."/>
            <person name="Hill C."/>
        </authorList>
    </citation>
    <scope>NUCLEOTIDE SEQUENCE [LARGE SCALE GENOMIC DNA]</scope>
</reference>
<sequence length="60" mass="7207">MYLKMKVLKKLIDKLLKPIKKDNSPRCHDCERRGTMDCPVSYMCYSIKDKPYFKLRHNGK</sequence>
<organism evidence="1 2">
    <name type="scientific">Bacteroides phage crAss002</name>
    <dbReference type="NCBI Taxonomy" id="2709317"/>
    <lineage>
        <taxon>Viruses</taxon>
        <taxon>Duplodnaviria</taxon>
        <taxon>Heunggongvirae</taxon>
        <taxon>Uroviricota</taxon>
        <taxon>Caudoviricetes</taxon>
        <taxon>Crassvirales</taxon>
        <taxon>Intestiviridae</taxon>
        <taxon>Churivirinae</taxon>
        <taxon>Jahgtovirus</taxon>
        <taxon>Jahgtovirus secundus</taxon>
    </lineage>
</organism>